<dbReference type="Pfam" id="PF00069">
    <property type="entry name" value="Pkinase"/>
    <property type="match status" value="1"/>
</dbReference>
<keyword evidence="3" id="KW-1185">Reference proteome</keyword>
<reference evidence="2" key="1">
    <citation type="submission" date="2023-02" db="EMBL/GenBank/DDBJ databases">
        <title>Genome of toxic invasive species Heracleum sosnowskyi carries increased number of genes despite the absence of recent whole-genome duplications.</title>
        <authorList>
            <person name="Schelkunov M."/>
            <person name="Shtratnikova V."/>
            <person name="Makarenko M."/>
            <person name="Klepikova A."/>
            <person name="Omelchenko D."/>
            <person name="Novikova G."/>
            <person name="Obukhova E."/>
            <person name="Bogdanov V."/>
            <person name="Penin A."/>
            <person name="Logacheva M."/>
        </authorList>
    </citation>
    <scope>NUCLEOTIDE SEQUENCE</scope>
    <source>
        <strain evidence="2">Hsosn_3</strain>
        <tissue evidence="2">Leaf</tissue>
    </source>
</reference>
<dbReference type="SUPFAM" id="SSF48452">
    <property type="entry name" value="TPR-like"/>
    <property type="match status" value="1"/>
</dbReference>
<gene>
    <name evidence="2" type="ORF">POM88_034196</name>
</gene>
<evidence type="ECO:0000313" key="2">
    <source>
        <dbReference type="EMBL" id="KAK1368104.1"/>
    </source>
</evidence>
<dbReference type="Gene3D" id="1.10.510.10">
    <property type="entry name" value="Transferase(Phosphotransferase) domain 1"/>
    <property type="match status" value="1"/>
</dbReference>
<dbReference type="AlphaFoldDB" id="A0AAD8MCX7"/>
<protein>
    <recommendedName>
        <fullName evidence="1">Protein kinase domain-containing protein</fullName>
    </recommendedName>
</protein>
<dbReference type="Gene3D" id="1.25.40.10">
    <property type="entry name" value="Tetratricopeptide repeat domain"/>
    <property type="match status" value="1"/>
</dbReference>
<feature type="domain" description="Protein kinase" evidence="1">
    <location>
        <begin position="1"/>
        <end position="193"/>
    </location>
</feature>
<dbReference type="Pfam" id="PF13374">
    <property type="entry name" value="TPR_10"/>
    <property type="match status" value="1"/>
</dbReference>
<comment type="caution">
    <text evidence="2">The sequence shown here is derived from an EMBL/GenBank/DDBJ whole genome shotgun (WGS) entry which is preliminary data.</text>
</comment>
<dbReference type="EMBL" id="JAUIZM010000008">
    <property type="protein sequence ID" value="KAK1368104.1"/>
    <property type="molecule type" value="Genomic_DNA"/>
</dbReference>
<dbReference type="PROSITE" id="PS50011">
    <property type="entry name" value="PROTEIN_KINASE_DOM"/>
    <property type="match status" value="1"/>
</dbReference>
<evidence type="ECO:0000313" key="3">
    <source>
        <dbReference type="Proteomes" id="UP001237642"/>
    </source>
</evidence>
<name>A0AAD8MCX7_9APIA</name>
<sequence>MALESCEGGELFDQITRKGRLSEDEARFYAAEVVEALEYIHKLGLLHRDVKRVRDVRSVILDVLLRIWTSSDQSPSRKFNLDYVMCLHVVSALYCSMGQYKDAIPLLERSIEIPDMDEGQKHALAKFTGCMQLGDTYAMLGLIENSILCYTAGLEIQEQVLGEKDLRLGETCRYVAEAHVQMLQFAEAEEQFL</sequence>
<dbReference type="GO" id="GO:0004672">
    <property type="term" value="F:protein kinase activity"/>
    <property type="evidence" value="ECO:0007669"/>
    <property type="project" value="InterPro"/>
</dbReference>
<dbReference type="Proteomes" id="UP001237642">
    <property type="component" value="Unassembled WGS sequence"/>
</dbReference>
<reference evidence="2" key="2">
    <citation type="submission" date="2023-05" db="EMBL/GenBank/DDBJ databases">
        <authorList>
            <person name="Schelkunov M.I."/>
        </authorList>
    </citation>
    <scope>NUCLEOTIDE SEQUENCE</scope>
    <source>
        <strain evidence="2">Hsosn_3</strain>
        <tissue evidence="2">Leaf</tissue>
    </source>
</reference>
<dbReference type="PANTHER" id="PTHR46284">
    <property type="entry name" value="PROTEIN KINESIN LIGHT CHAIN-RELATED 3"/>
    <property type="match status" value="1"/>
</dbReference>
<evidence type="ECO:0000259" key="1">
    <source>
        <dbReference type="PROSITE" id="PS50011"/>
    </source>
</evidence>
<dbReference type="SUPFAM" id="SSF56112">
    <property type="entry name" value="Protein kinase-like (PK-like)"/>
    <property type="match status" value="1"/>
</dbReference>
<dbReference type="InterPro" id="IPR000719">
    <property type="entry name" value="Prot_kinase_dom"/>
</dbReference>
<dbReference type="InterPro" id="IPR011009">
    <property type="entry name" value="Kinase-like_dom_sf"/>
</dbReference>
<organism evidence="2 3">
    <name type="scientific">Heracleum sosnowskyi</name>
    <dbReference type="NCBI Taxonomy" id="360622"/>
    <lineage>
        <taxon>Eukaryota</taxon>
        <taxon>Viridiplantae</taxon>
        <taxon>Streptophyta</taxon>
        <taxon>Embryophyta</taxon>
        <taxon>Tracheophyta</taxon>
        <taxon>Spermatophyta</taxon>
        <taxon>Magnoliopsida</taxon>
        <taxon>eudicotyledons</taxon>
        <taxon>Gunneridae</taxon>
        <taxon>Pentapetalae</taxon>
        <taxon>asterids</taxon>
        <taxon>campanulids</taxon>
        <taxon>Apiales</taxon>
        <taxon>Apiaceae</taxon>
        <taxon>Apioideae</taxon>
        <taxon>apioid superclade</taxon>
        <taxon>Tordylieae</taxon>
        <taxon>Tordyliinae</taxon>
        <taxon>Heracleum</taxon>
    </lineage>
</organism>
<dbReference type="GO" id="GO:0005524">
    <property type="term" value="F:ATP binding"/>
    <property type="evidence" value="ECO:0007669"/>
    <property type="project" value="InterPro"/>
</dbReference>
<accession>A0AAD8MCX7</accession>
<dbReference type="PANTHER" id="PTHR46284:SF1">
    <property type="entry name" value="PROTEIN KINESIN LIGHT CHAIN-RELATED 2"/>
    <property type="match status" value="1"/>
</dbReference>
<proteinExistence type="predicted"/>
<dbReference type="InterPro" id="IPR011990">
    <property type="entry name" value="TPR-like_helical_dom_sf"/>
</dbReference>